<feature type="region of interest" description="Disordered" evidence="2">
    <location>
        <begin position="1"/>
        <end position="22"/>
    </location>
</feature>
<protein>
    <submittedName>
        <fullName evidence="4">Epoxide hydrolase</fullName>
    </submittedName>
</protein>
<dbReference type="Pfam" id="PF00561">
    <property type="entry name" value="Abhydrolase_1"/>
    <property type="match status" value="1"/>
</dbReference>
<dbReference type="Proteomes" id="UP000239406">
    <property type="component" value="Unassembled WGS sequence"/>
</dbReference>
<dbReference type="AlphaFoldDB" id="A0A2S5T581"/>
<evidence type="ECO:0000313" key="4">
    <source>
        <dbReference type="EMBL" id="PPE70154.1"/>
    </source>
</evidence>
<dbReference type="InterPro" id="IPR029058">
    <property type="entry name" value="AB_hydrolase_fold"/>
</dbReference>
<organism evidence="4 5">
    <name type="scientific">Caldimonas thermodepolymerans</name>
    <dbReference type="NCBI Taxonomy" id="215580"/>
    <lineage>
        <taxon>Bacteria</taxon>
        <taxon>Pseudomonadati</taxon>
        <taxon>Pseudomonadota</taxon>
        <taxon>Betaproteobacteria</taxon>
        <taxon>Burkholderiales</taxon>
        <taxon>Sphaerotilaceae</taxon>
        <taxon>Caldimonas</taxon>
    </lineage>
</organism>
<reference evidence="4 5" key="1">
    <citation type="submission" date="2018-02" db="EMBL/GenBank/DDBJ databases">
        <title>Reclassifiation of [Polyangium] brachysporum DSM 7029 as Guopingzhaonella breviflexa gen. nov., sp. nov., a member of the family Comamonadaceae.</title>
        <authorList>
            <person name="Tang B."/>
        </authorList>
    </citation>
    <scope>NUCLEOTIDE SEQUENCE [LARGE SCALE GENOMIC DNA]</scope>
    <source>
        <strain evidence="4 5">DSM 15344</strain>
    </source>
</reference>
<keyword evidence="5" id="KW-1185">Reference proteome</keyword>
<name>A0A2S5T581_9BURK</name>
<evidence type="ECO:0000259" key="3">
    <source>
        <dbReference type="Pfam" id="PF00561"/>
    </source>
</evidence>
<accession>A0A2S5T581</accession>
<dbReference type="GO" id="GO:0016787">
    <property type="term" value="F:hydrolase activity"/>
    <property type="evidence" value="ECO:0007669"/>
    <property type="project" value="UniProtKB-KW"/>
</dbReference>
<gene>
    <name evidence="4" type="ORF">C1702_07810</name>
</gene>
<keyword evidence="1 4" id="KW-0378">Hydrolase</keyword>
<comment type="caution">
    <text evidence="4">The sequence shown here is derived from an EMBL/GenBank/DDBJ whole genome shotgun (WGS) entry which is preliminary data.</text>
</comment>
<proteinExistence type="predicted"/>
<dbReference type="InterPro" id="IPR000639">
    <property type="entry name" value="Epox_hydrolase-like"/>
</dbReference>
<evidence type="ECO:0000313" key="5">
    <source>
        <dbReference type="Proteomes" id="UP000239406"/>
    </source>
</evidence>
<evidence type="ECO:0000256" key="1">
    <source>
        <dbReference type="ARBA" id="ARBA00022801"/>
    </source>
</evidence>
<dbReference type="SUPFAM" id="SSF53474">
    <property type="entry name" value="alpha/beta-Hydrolases"/>
    <property type="match status" value="1"/>
</dbReference>
<dbReference type="PANTHER" id="PTHR43329">
    <property type="entry name" value="EPOXIDE HYDROLASE"/>
    <property type="match status" value="1"/>
</dbReference>
<sequence length="344" mass="38411">MPRPGAQEPGMTTPTDRLATDMPPCTQVQANGIPVAVYEQHFADPQRLRVLFLHGFPELAYSWRHQLRALAALGYGVAAPDLRGYGRTGPHGELEDYRMAQLARDVTGVLDAFGVQRAVLVGHDFGGALAWTLARDHADRVLGIVSLNTPYTRRTETDLVETMRRTRGPDHYMVRFQVPGEAERLLGADVRATFEGLMRRPGLSQQDFAQLPAALRALPPELFGHEPRLQGEPFLAPDELEVYVRAYERTGFTGPLNWYRNLHRNWLDTAGTPDHVAVPALMVSAADDHFLPPATTRGMEAIVPDLERALVPDCGHWTQQERPEAVNRLLHEWIARRFGPARTG</sequence>
<dbReference type="EMBL" id="PSNY01000007">
    <property type="protein sequence ID" value="PPE70154.1"/>
    <property type="molecule type" value="Genomic_DNA"/>
</dbReference>
<dbReference type="Gene3D" id="3.40.50.1820">
    <property type="entry name" value="alpha/beta hydrolase"/>
    <property type="match status" value="1"/>
</dbReference>
<evidence type="ECO:0000256" key="2">
    <source>
        <dbReference type="SAM" id="MobiDB-lite"/>
    </source>
</evidence>
<feature type="domain" description="AB hydrolase-1" evidence="3">
    <location>
        <begin position="50"/>
        <end position="322"/>
    </location>
</feature>
<dbReference type="InterPro" id="IPR000073">
    <property type="entry name" value="AB_hydrolase_1"/>
</dbReference>
<dbReference type="PRINTS" id="PR00412">
    <property type="entry name" value="EPOXHYDRLASE"/>
</dbReference>